<keyword evidence="2" id="KW-1133">Transmembrane helix</keyword>
<feature type="region of interest" description="Disordered" evidence="1">
    <location>
        <begin position="649"/>
        <end position="669"/>
    </location>
</feature>
<feature type="compositionally biased region" description="Low complexity" evidence="1">
    <location>
        <begin position="439"/>
        <end position="454"/>
    </location>
</feature>
<proteinExistence type="predicted"/>
<keyword evidence="2" id="KW-0812">Transmembrane</keyword>
<feature type="compositionally biased region" description="Polar residues" evidence="1">
    <location>
        <begin position="506"/>
        <end position="523"/>
    </location>
</feature>
<feature type="compositionally biased region" description="Polar residues" evidence="1">
    <location>
        <begin position="398"/>
        <end position="413"/>
    </location>
</feature>
<feature type="region of interest" description="Disordered" evidence="1">
    <location>
        <begin position="337"/>
        <end position="371"/>
    </location>
</feature>
<accession>A0A6A6UYG9</accession>
<feature type="compositionally biased region" description="Polar residues" evidence="1">
    <location>
        <begin position="176"/>
        <end position="186"/>
    </location>
</feature>
<feature type="region of interest" description="Disordered" evidence="1">
    <location>
        <begin position="892"/>
        <end position="917"/>
    </location>
</feature>
<feature type="region of interest" description="Disordered" evidence="1">
    <location>
        <begin position="253"/>
        <end position="325"/>
    </location>
</feature>
<keyword evidence="4" id="KW-1185">Reference proteome</keyword>
<keyword evidence="2" id="KW-0472">Membrane</keyword>
<feature type="compositionally biased region" description="Low complexity" evidence="1">
    <location>
        <begin position="388"/>
        <end position="397"/>
    </location>
</feature>
<evidence type="ECO:0000313" key="4">
    <source>
        <dbReference type="Proteomes" id="UP000799440"/>
    </source>
</evidence>
<feature type="compositionally biased region" description="Low complexity" evidence="1">
    <location>
        <begin position="357"/>
        <end position="370"/>
    </location>
</feature>
<feature type="region of interest" description="Disordered" evidence="1">
    <location>
        <begin position="167"/>
        <end position="187"/>
    </location>
</feature>
<feature type="compositionally biased region" description="Low complexity" evidence="1">
    <location>
        <begin position="303"/>
        <end position="317"/>
    </location>
</feature>
<evidence type="ECO:0000313" key="3">
    <source>
        <dbReference type="EMBL" id="KAF2743215.1"/>
    </source>
</evidence>
<feature type="region of interest" description="Disordered" evidence="1">
    <location>
        <begin position="766"/>
        <end position="848"/>
    </location>
</feature>
<reference evidence="3" key="1">
    <citation type="journal article" date="2020" name="Stud. Mycol.">
        <title>101 Dothideomycetes genomes: a test case for predicting lifestyles and emergence of pathogens.</title>
        <authorList>
            <person name="Haridas S."/>
            <person name="Albert R."/>
            <person name="Binder M."/>
            <person name="Bloem J."/>
            <person name="Labutti K."/>
            <person name="Salamov A."/>
            <person name="Andreopoulos B."/>
            <person name="Baker S."/>
            <person name="Barry K."/>
            <person name="Bills G."/>
            <person name="Bluhm B."/>
            <person name="Cannon C."/>
            <person name="Castanera R."/>
            <person name="Culley D."/>
            <person name="Daum C."/>
            <person name="Ezra D."/>
            <person name="Gonzalez J."/>
            <person name="Henrissat B."/>
            <person name="Kuo A."/>
            <person name="Liang C."/>
            <person name="Lipzen A."/>
            <person name="Lutzoni F."/>
            <person name="Magnuson J."/>
            <person name="Mondo S."/>
            <person name="Nolan M."/>
            <person name="Ohm R."/>
            <person name="Pangilinan J."/>
            <person name="Park H.-J."/>
            <person name="Ramirez L."/>
            <person name="Alfaro M."/>
            <person name="Sun H."/>
            <person name="Tritt A."/>
            <person name="Yoshinaga Y."/>
            <person name="Zwiers L.-H."/>
            <person name="Turgeon B."/>
            <person name="Goodwin S."/>
            <person name="Spatafora J."/>
            <person name="Crous P."/>
            <person name="Grigoriev I."/>
        </authorList>
    </citation>
    <scope>NUCLEOTIDE SEQUENCE</scope>
    <source>
        <strain evidence="3">CBS 119925</strain>
    </source>
</reference>
<dbReference type="Proteomes" id="UP000799440">
    <property type="component" value="Unassembled WGS sequence"/>
</dbReference>
<dbReference type="AlphaFoldDB" id="A0A6A6UYG9"/>
<evidence type="ECO:0000256" key="1">
    <source>
        <dbReference type="SAM" id="MobiDB-lite"/>
    </source>
</evidence>
<evidence type="ECO:0000256" key="2">
    <source>
        <dbReference type="SAM" id="Phobius"/>
    </source>
</evidence>
<feature type="transmembrane region" description="Helical" evidence="2">
    <location>
        <begin position="6"/>
        <end position="32"/>
    </location>
</feature>
<organism evidence="3 4">
    <name type="scientific">Sporormia fimetaria CBS 119925</name>
    <dbReference type="NCBI Taxonomy" id="1340428"/>
    <lineage>
        <taxon>Eukaryota</taxon>
        <taxon>Fungi</taxon>
        <taxon>Dikarya</taxon>
        <taxon>Ascomycota</taxon>
        <taxon>Pezizomycotina</taxon>
        <taxon>Dothideomycetes</taxon>
        <taxon>Pleosporomycetidae</taxon>
        <taxon>Pleosporales</taxon>
        <taxon>Sporormiaceae</taxon>
        <taxon>Sporormia</taxon>
    </lineage>
</organism>
<dbReference type="OrthoDB" id="3546893at2759"/>
<feature type="compositionally biased region" description="Polar residues" evidence="1">
    <location>
        <begin position="827"/>
        <end position="837"/>
    </location>
</feature>
<protein>
    <submittedName>
        <fullName evidence="3">Uncharacterized protein</fullName>
    </submittedName>
</protein>
<feature type="region of interest" description="Disordered" evidence="1">
    <location>
        <begin position="388"/>
        <end position="541"/>
    </location>
</feature>
<dbReference type="EMBL" id="MU006599">
    <property type="protein sequence ID" value="KAF2743215.1"/>
    <property type="molecule type" value="Genomic_DNA"/>
</dbReference>
<name>A0A6A6UYG9_9PLEO</name>
<feature type="region of interest" description="Disordered" evidence="1">
    <location>
        <begin position="678"/>
        <end position="697"/>
    </location>
</feature>
<sequence>MVQVSSTAVAIIATGVGVAIFAAFIVLVVLFIRDRRRHKQLLADLEERGLFLRHSQQLDCKPGDTISRPRAVLRRNTVLPFNARPGWGVLPSTETLDQPQSVSTVPHYVPPKPAGFVNRSSRLSWPFSRRRGSGKAFHLCRFRTPALSTVIESPKPSPLIPILTRTSLTGDAAPGKSNSRPSSDQSLLRHHPAFRNGVQDTQSPTTAGMRPIPMRRSWTAKATPTAPLYVRTNRSHSIGEVPLVEIERPLSQLNRPQPHGRSPSICSQSSGKAPRNPVPPLPLGVARLKTQEQRKSLLSRTPSHISVSSHESVGSSILATQSSPVVPRSRNLHLHASSAARFSAGTTPKLRLSQAESRSSTITNSSSAQSVKLKAADAVTLSRVSSPSCSPVVIRSSAKSYTPRRQSRSQVTAFGSPEERNRPSSMLRDGSSNNGLLERQISQTSTRASSTRSSNGNPFHWDPAPLSSGKPSALDGSASARKGHRRQNCVRISLAPTILGPPSRSPSPSVMNDIQEESPSALSIKNDKSRPVVPNTRLSRPPSSSIFAPDIKLTATCFRASLTGTSSTLSLAPYDFGSVAETKDCANKKRLSESSIFTIPSFPSPCHGFGRQRQLLPSSPFDALISDPNSSPDLTLLAGRAHAFQTPTRANPVRNFSSPFSTIPEESSAGTNRFLDQNRTLEDTPPCSPKTLRPLSIPTTQFPQYSVQQSTIPEEPLLETIEPAMLIPASQTMQAVVNGLSHNISIPTDSDAARLMMQPLLAAAFPSSPPTFNEQPAQTFRADPRLPGQNSPSSAYSSPSPSPSLPSPQFSPCSPRPHHAELPTPSLDLSNMPTLTPSLCGPRERPAQPLRSSIAKLRRMNSDAEEGSKVKAGRGERRYLRLGREDSIALPGEESYLDELEDGRAEKPNTTTQTPTRRAKRTFEVAKDDTSPTQVENRLRFSFPVHDGVNDEARHPLASPNRYRKRSVLGGIGTPNVNVRIQVQPPSAGSLVGTPGSLYDQDGFLRV</sequence>
<gene>
    <name evidence="3" type="ORF">M011DRAFT_521762</name>
</gene>